<dbReference type="RefSeq" id="WP_123738567.1">
    <property type="nucleotide sequence ID" value="NZ_RKHQ01000001.1"/>
</dbReference>
<dbReference type="Proteomes" id="UP000275356">
    <property type="component" value="Unassembled WGS sequence"/>
</dbReference>
<dbReference type="Gene3D" id="1.10.4080.10">
    <property type="entry name" value="ADP-ribosylation/Crystallin J1"/>
    <property type="match status" value="1"/>
</dbReference>
<keyword evidence="1" id="KW-0479">Metal-binding</keyword>
<sequence length="357" mass="36268">MDDTQSRELLDRARGCLTGLAVGDALGMPTQCLPFALVRERYGLLAGFEPGPADNPISGGMAAGRITDDTEQTVLLARSLLDDDAAGPGRVDPLAFARELLAWHGRMVETGSEDLLGPSTLRAVEAIAAGADPLTTGRWGDTNGAAMRVAPVGILVPPRPLEELARRVHEVSRPTHDTNVAVAGAAAVAAAVSSALEGADVAEATDLAVEAAHLGGELGQYVPGADVAMRIEWALDVVREQPLEAGLELISELVGTSMATQESVPAAFAILSLTPDPWLALRAAASLGGDSDTIAAIVGAIAGAAGASWPDDVVAALLAANPALADGPSALDRLAVRLVELRLGAGRSTGAAEGAGQ</sequence>
<gene>
    <name evidence="2" type="ORF">EDD28_0963</name>
</gene>
<dbReference type="InterPro" id="IPR036705">
    <property type="entry name" value="Ribosyl_crysJ1_sf"/>
</dbReference>
<evidence type="ECO:0000313" key="2">
    <source>
        <dbReference type="EMBL" id="ROR96380.1"/>
    </source>
</evidence>
<dbReference type="GO" id="GO:0046872">
    <property type="term" value="F:metal ion binding"/>
    <property type="evidence" value="ECO:0007669"/>
    <property type="project" value="UniProtKB-KW"/>
</dbReference>
<comment type="cofactor">
    <cofactor evidence="1">
        <name>Mg(2+)</name>
        <dbReference type="ChEBI" id="CHEBI:18420"/>
    </cofactor>
    <text evidence="1">Binds 2 magnesium ions per subunit.</text>
</comment>
<proteinExistence type="predicted"/>
<feature type="binding site" evidence="1">
    <location>
        <position position="293"/>
    </location>
    <ligand>
        <name>Mg(2+)</name>
        <dbReference type="ChEBI" id="CHEBI:18420"/>
        <label>1</label>
    </ligand>
</feature>
<keyword evidence="3" id="KW-1185">Reference proteome</keyword>
<feature type="binding site" evidence="1">
    <location>
        <position position="67"/>
    </location>
    <ligand>
        <name>Mg(2+)</name>
        <dbReference type="ChEBI" id="CHEBI:18420"/>
        <label>1</label>
    </ligand>
</feature>
<keyword evidence="1" id="KW-0460">Magnesium</keyword>
<reference evidence="2 3" key="1">
    <citation type="submission" date="2018-11" db="EMBL/GenBank/DDBJ databases">
        <title>Sequencing the genomes of 1000 actinobacteria strains.</title>
        <authorList>
            <person name="Klenk H.-P."/>
        </authorList>
    </citation>
    <scope>NUCLEOTIDE SEQUENCE [LARGE SCALE GENOMIC DNA]</scope>
    <source>
        <strain evidence="2 3">DSM 13521</strain>
    </source>
</reference>
<accession>A0A3N2D9C1</accession>
<feature type="binding site" evidence="1">
    <location>
        <position position="290"/>
    </location>
    <ligand>
        <name>Mg(2+)</name>
        <dbReference type="ChEBI" id="CHEBI:18420"/>
        <label>1</label>
    </ligand>
</feature>
<evidence type="ECO:0000256" key="1">
    <source>
        <dbReference type="PIRSR" id="PIRSR605502-1"/>
    </source>
</evidence>
<feature type="binding site" evidence="1">
    <location>
        <position position="68"/>
    </location>
    <ligand>
        <name>Mg(2+)</name>
        <dbReference type="ChEBI" id="CHEBI:18420"/>
        <label>1</label>
    </ligand>
</feature>
<dbReference type="InterPro" id="IPR050792">
    <property type="entry name" value="ADP-ribosylglycohydrolase"/>
</dbReference>
<dbReference type="InterPro" id="IPR005502">
    <property type="entry name" value="Ribosyl_crysJ1"/>
</dbReference>
<dbReference type="OrthoDB" id="2822542at2"/>
<comment type="caution">
    <text evidence="2">The sequence shown here is derived from an EMBL/GenBank/DDBJ whole genome shotgun (WGS) entry which is preliminary data.</text>
</comment>
<dbReference type="AlphaFoldDB" id="A0A3N2D9C1"/>
<dbReference type="PANTHER" id="PTHR16222:SF12">
    <property type="entry name" value="ADP-RIBOSYLGLYCOHYDROLASE-RELATED"/>
    <property type="match status" value="1"/>
</dbReference>
<feature type="binding site" evidence="1">
    <location>
        <position position="69"/>
    </location>
    <ligand>
        <name>Mg(2+)</name>
        <dbReference type="ChEBI" id="CHEBI:18420"/>
        <label>1</label>
    </ligand>
</feature>
<dbReference type="SUPFAM" id="SSF101478">
    <property type="entry name" value="ADP-ribosylglycohydrolase"/>
    <property type="match status" value="1"/>
</dbReference>
<dbReference type="GO" id="GO:0016787">
    <property type="term" value="F:hydrolase activity"/>
    <property type="evidence" value="ECO:0007669"/>
    <property type="project" value="UniProtKB-KW"/>
</dbReference>
<protein>
    <submittedName>
        <fullName evidence="2">ADP-ribosylglycohydrolase</fullName>
    </submittedName>
</protein>
<dbReference type="PANTHER" id="PTHR16222">
    <property type="entry name" value="ADP-RIBOSYLGLYCOHYDROLASE"/>
    <property type="match status" value="1"/>
</dbReference>
<keyword evidence="2" id="KW-0378">Hydrolase</keyword>
<evidence type="ECO:0000313" key="3">
    <source>
        <dbReference type="Proteomes" id="UP000275356"/>
    </source>
</evidence>
<name>A0A3N2D9C1_9MICO</name>
<dbReference type="Pfam" id="PF03747">
    <property type="entry name" value="ADP_ribosyl_GH"/>
    <property type="match status" value="1"/>
</dbReference>
<organism evidence="2 3">
    <name type="scientific">Salana multivorans</name>
    <dbReference type="NCBI Taxonomy" id="120377"/>
    <lineage>
        <taxon>Bacteria</taxon>
        <taxon>Bacillati</taxon>
        <taxon>Actinomycetota</taxon>
        <taxon>Actinomycetes</taxon>
        <taxon>Micrococcales</taxon>
        <taxon>Beutenbergiaceae</taxon>
        <taxon>Salana</taxon>
    </lineage>
</organism>
<dbReference type="EMBL" id="RKHQ01000001">
    <property type="protein sequence ID" value="ROR96380.1"/>
    <property type="molecule type" value="Genomic_DNA"/>
</dbReference>
<feature type="binding site" evidence="1">
    <location>
        <position position="292"/>
    </location>
    <ligand>
        <name>Mg(2+)</name>
        <dbReference type="ChEBI" id="CHEBI:18420"/>
        <label>1</label>
    </ligand>
</feature>